<sequence>MPQRPVFVATHPRACSTAFERVFMTSRDRLTCVHEPFGDAFYFGPERMGTRYENDEKSRIESGFSDSTFKSVFDDILAQQAEGKRIFIKDIAHYMSPPNQGKPTPAPSLQQVKRGVGTGPLSDLTSKDLANGVVGENQKTDLKNPTVIPDEVLRQFHFAFLIRHPKHSIPSYWRCTIPPLDEITGFHNFMPEEAGYDELRRIFDYMRETGIVGPEVAAEGSAKTTNGVNGSHDSNKVQICLVDADEMLKAPQKVMSKFCESVGIEYTDSMLEWDTPEDHAFAKEKFEKWKGFHEDAINSSGLHAREHGHPETTPEQDFENWKKKYGVKAAEVIRDTVEKCLPDYEYLKQFAIKA</sequence>
<dbReference type="Proteomes" id="UP000799439">
    <property type="component" value="Unassembled WGS sequence"/>
</dbReference>
<dbReference type="AlphaFoldDB" id="A0A9P4J9M5"/>
<dbReference type="PANTHER" id="PTHR48419:SF1">
    <property type="entry name" value="SULFOTRANSFERASE DOMAIN-CONTAINING PROTEIN"/>
    <property type="match status" value="1"/>
</dbReference>
<evidence type="ECO:0008006" key="4">
    <source>
        <dbReference type="Google" id="ProtNLM"/>
    </source>
</evidence>
<dbReference type="EMBL" id="ML996081">
    <property type="protein sequence ID" value="KAF2157509.1"/>
    <property type="molecule type" value="Genomic_DNA"/>
</dbReference>
<dbReference type="SUPFAM" id="SSF52540">
    <property type="entry name" value="P-loop containing nucleoside triphosphate hydrolases"/>
    <property type="match status" value="1"/>
</dbReference>
<accession>A0A9P4J9M5</accession>
<proteinExistence type="predicted"/>
<organism evidence="2 3">
    <name type="scientific">Myriangium duriaei CBS 260.36</name>
    <dbReference type="NCBI Taxonomy" id="1168546"/>
    <lineage>
        <taxon>Eukaryota</taxon>
        <taxon>Fungi</taxon>
        <taxon>Dikarya</taxon>
        <taxon>Ascomycota</taxon>
        <taxon>Pezizomycotina</taxon>
        <taxon>Dothideomycetes</taxon>
        <taxon>Dothideomycetidae</taxon>
        <taxon>Myriangiales</taxon>
        <taxon>Myriangiaceae</taxon>
        <taxon>Myriangium</taxon>
    </lineage>
</organism>
<gene>
    <name evidence="2" type="ORF">K461DRAFT_220710</name>
</gene>
<feature type="region of interest" description="Disordered" evidence="1">
    <location>
        <begin position="98"/>
        <end position="121"/>
    </location>
</feature>
<dbReference type="InterPro" id="IPR027417">
    <property type="entry name" value="P-loop_NTPase"/>
</dbReference>
<keyword evidence="3" id="KW-1185">Reference proteome</keyword>
<evidence type="ECO:0000313" key="2">
    <source>
        <dbReference type="EMBL" id="KAF2157509.1"/>
    </source>
</evidence>
<dbReference type="PANTHER" id="PTHR48419">
    <property type="entry name" value="SULFOTRANSFERASE DOMAIN-CONTAINING PROTEIN"/>
    <property type="match status" value="1"/>
</dbReference>
<reference evidence="2" key="1">
    <citation type="journal article" date="2020" name="Stud. Mycol.">
        <title>101 Dothideomycetes genomes: a test case for predicting lifestyles and emergence of pathogens.</title>
        <authorList>
            <person name="Haridas S."/>
            <person name="Albert R."/>
            <person name="Binder M."/>
            <person name="Bloem J."/>
            <person name="Labutti K."/>
            <person name="Salamov A."/>
            <person name="Andreopoulos B."/>
            <person name="Baker S."/>
            <person name="Barry K."/>
            <person name="Bills G."/>
            <person name="Bluhm B."/>
            <person name="Cannon C."/>
            <person name="Castanera R."/>
            <person name="Culley D."/>
            <person name="Daum C."/>
            <person name="Ezra D."/>
            <person name="Gonzalez J."/>
            <person name="Henrissat B."/>
            <person name="Kuo A."/>
            <person name="Liang C."/>
            <person name="Lipzen A."/>
            <person name="Lutzoni F."/>
            <person name="Magnuson J."/>
            <person name="Mondo S."/>
            <person name="Nolan M."/>
            <person name="Ohm R."/>
            <person name="Pangilinan J."/>
            <person name="Park H.-J."/>
            <person name="Ramirez L."/>
            <person name="Alfaro M."/>
            <person name="Sun H."/>
            <person name="Tritt A."/>
            <person name="Yoshinaga Y."/>
            <person name="Zwiers L.-H."/>
            <person name="Turgeon B."/>
            <person name="Goodwin S."/>
            <person name="Spatafora J."/>
            <person name="Crous P."/>
            <person name="Grigoriev I."/>
        </authorList>
    </citation>
    <scope>NUCLEOTIDE SEQUENCE</scope>
    <source>
        <strain evidence="2">CBS 260.36</strain>
    </source>
</reference>
<evidence type="ECO:0000256" key="1">
    <source>
        <dbReference type="SAM" id="MobiDB-lite"/>
    </source>
</evidence>
<comment type="caution">
    <text evidence="2">The sequence shown here is derived from an EMBL/GenBank/DDBJ whole genome shotgun (WGS) entry which is preliminary data.</text>
</comment>
<name>A0A9P4J9M5_9PEZI</name>
<dbReference type="Gene3D" id="3.40.50.300">
    <property type="entry name" value="P-loop containing nucleotide triphosphate hydrolases"/>
    <property type="match status" value="1"/>
</dbReference>
<evidence type="ECO:0000313" key="3">
    <source>
        <dbReference type="Proteomes" id="UP000799439"/>
    </source>
</evidence>
<feature type="compositionally biased region" description="Polar residues" evidence="1">
    <location>
        <begin position="98"/>
        <end position="111"/>
    </location>
</feature>
<dbReference type="InterPro" id="IPR053226">
    <property type="entry name" value="Pyrrolopyrazine_biosynth_F"/>
</dbReference>
<dbReference type="OrthoDB" id="2405944at2759"/>
<protein>
    <recommendedName>
        <fullName evidence="4">Sulfotransferase domain-containing protein</fullName>
    </recommendedName>
</protein>